<dbReference type="RefSeq" id="WP_146922912.1">
    <property type="nucleotide sequence ID" value="NZ_BJUY01000002.1"/>
</dbReference>
<keyword evidence="3 6" id="KW-0812">Transmembrane</keyword>
<feature type="transmembrane region" description="Helical" evidence="6">
    <location>
        <begin position="12"/>
        <end position="33"/>
    </location>
</feature>
<evidence type="ECO:0000256" key="4">
    <source>
        <dbReference type="ARBA" id="ARBA00022989"/>
    </source>
</evidence>
<dbReference type="GO" id="GO:0005886">
    <property type="term" value="C:plasma membrane"/>
    <property type="evidence" value="ECO:0007669"/>
    <property type="project" value="TreeGrafter"/>
</dbReference>
<evidence type="ECO:0000313" key="8">
    <source>
        <dbReference type="EMBL" id="GEK90577.1"/>
    </source>
</evidence>
<dbReference type="PANTHER" id="PTHR38459:SF5">
    <property type="entry name" value="CELL WALL TEICHOIC ACID GLYCOSYLATION PROTEIN GTCA"/>
    <property type="match status" value="1"/>
</dbReference>
<dbReference type="Pfam" id="PF04138">
    <property type="entry name" value="GtrA_DPMS_TM"/>
    <property type="match status" value="1"/>
</dbReference>
<reference evidence="8 9" key="1">
    <citation type="submission" date="2019-07" db="EMBL/GenBank/DDBJ databases">
        <title>Whole genome shotgun sequence of Alkalibacterium kapii NBRC 103247.</title>
        <authorList>
            <person name="Hosoyama A."/>
            <person name="Uohara A."/>
            <person name="Ohji S."/>
            <person name="Ichikawa N."/>
        </authorList>
    </citation>
    <scope>NUCLEOTIDE SEQUENCE [LARGE SCALE GENOMIC DNA]</scope>
    <source>
        <strain evidence="8 9">NBRC 103247</strain>
    </source>
</reference>
<sequence>MLKRLYTKFQQFIDYFLFGLITAVLAIGIFYVMNVWVGLQYLLANIISVITAILFSYTVNKRYVFKTKTRTWKQSLREFGLFVSVKMSGSLLNMLGLFVFVQFLNMNPTWAKIVLELTIASLSYLISRNLIFKKITELEGRDE</sequence>
<name>A0A511AY93_9LACT</name>
<dbReference type="Proteomes" id="UP000321662">
    <property type="component" value="Unassembled WGS sequence"/>
</dbReference>
<comment type="similarity">
    <text evidence="2">Belongs to the GtrA family.</text>
</comment>
<keyword evidence="5 6" id="KW-0472">Membrane</keyword>
<proteinExistence type="inferred from homology"/>
<dbReference type="OrthoDB" id="361483at2"/>
<protein>
    <recommendedName>
        <fullName evidence="7">GtrA/DPMS transmembrane domain-containing protein</fullName>
    </recommendedName>
</protein>
<evidence type="ECO:0000313" key="9">
    <source>
        <dbReference type="Proteomes" id="UP000321662"/>
    </source>
</evidence>
<dbReference type="EMBL" id="BJUY01000002">
    <property type="protein sequence ID" value="GEK90577.1"/>
    <property type="molecule type" value="Genomic_DNA"/>
</dbReference>
<comment type="subcellular location">
    <subcellularLocation>
        <location evidence="1">Membrane</location>
        <topology evidence="1">Multi-pass membrane protein</topology>
    </subcellularLocation>
</comment>
<feature type="domain" description="GtrA/DPMS transmembrane" evidence="7">
    <location>
        <begin position="15"/>
        <end position="132"/>
    </location>
</feature>
<evidence type="ECO:0000256" key="2">
    <source>
        <dbReference type="ARBA" id="ARBA00009399"/>
    </source>
</evidence>
<dbReference type="InterPro" id="IPR007267">
    <property type="entry name" value="GtrA_DPMS_TM"/>
</dbReference>
<dbReference type="InterPro" id="IPR051401">
    <property type="entry name" value="GtrA_CellWall_Glycosyl"/>
</dbReference>
<comment type="caution">
    <text evidence="8">The sequence shown here is derived from an EMBL/GenBank/DDBJ whole genome shotgun (WGS) entry which is preliminary data.</text>
</comment>
<keyword evidence="9" id="KW-1185">Reference proteome</keyword>
<evidence type="ECO:0000259" key="7">
    <source>
        <dbReference type="Pfam" id="PF04138"/>
    </source>
</evidence>
<accession>A0A511AY93</accession>
<dbReference type="GO" id="GO:0000271">
    <property type="term" value="P:polysaccharide biosynthetic process"/>
    <property type="evidence" value="ECO:0007669"/>
    <property type="project" value="InterPro"/>
</dbReference>
<evidence type="ECO:0000256" key="6">
    <source>
        <dbReference type="SAM" id="Phobius"/>
    </source>
</evidence>
<feature type="transmembrane region" description="Helical" evidence="6">
    <location>
        <begin position="109"/>
        <end position="126"/>
    </location>
</feature>
<feature type="transmembrane region" description="Helical" evidence="6">
    <location>
        <begin position="39"/>
        <end position="59"/>
    </location>
</feature>
<evidence type="ECO:0000256" key="5">
    <source>
        <dbReference type="ARBA" id="ARBA00023136"/>
    </source>
</evidence>
<dbReference type="AlphaFoldDB" id="A0A511AY93"/>
<gene>
    <name evidence="8" type="ORF">AKA01nite_01990</name>
</gene>
<evidence type="ECO:0000256" key="3">
    <source>
        <dbReference type="ARBA" id="ARBA00022692"/>
    </source>
</evidence>
<keyword evidence="4 6" id="KW-1133">Transmembrane helix</keyword>
<feature type="transmembrane region" description="Helical" evidence="6">
    <location>
        <begin position="79"/>
        <end position="103"/>
    </location>
</feature>
<dbReference type="PANTHER" id="PTHR38459">
    <property type="entry name" value="PROPHAGE BACTOPRENOL-LINKED GLUCOSE TRANSLOCASE HOMOLOG"/>
    <property type="match status" value="1"/>
</dbReference>
<evidence type="ECO:0000256" key="1">
    <source>
        <dbReference type="ARBA" id="ARBA00004141"/>
    </source>
</evidence>
<organism evidence="8 9">
    <name type="scientific">Alkalibacterium kapii</name>
    <dbReference type="NCBI Taxonomy" id="426704"/>
    <lineage>
        <taxon>Bacteria</taxon>
        <taxon>Bacillati</taxon>
        <taxon>Bacillota</taxon>
        <taxon>Bacilli</taxon>
        <taxon>Lactobacillales</taxon>
        <taxon>Carnobacteriaceae</taxon>
        <taxon>Alkalibacterium</taxon>
    </lineage>
</organism>